<reference evidence="7 8" key="1">
    <citation type="submission" date="2015-11" db="EMBL/GenBank/DDBJ databases">
        <title>Genomic analysis of 38 Legionella species identifies large and diverse effector repertoires.</title>
        <authorList>
            <person name="Burstein D."/>
            <person name="Amaro F."/>
            <person name="Zusman T."/>
            <person name="Lifshitz Z."/>
            <person name="Cohen O."/>
            <person name="Gilbert J.A."/>
            <person name="Pupko T."/>
            <person name="Shuman H.A."/>
            <person name="Segal G."/>
        </authorList>
    </citation>
    <scope>NUCLEOTIDE SEQUENCE [LARGE SCALE GENOMIC DNA]</scope>
    <source>
        <strain evidence="7 8">Oak Ridge-10</strain>
    </source>
</reference>
<dbReference type="PANTHER" id="PTHR22911:SF6">
    <property type="entry name" value="SOLUTE CARRIER FAMILY 35 MEMBER G1"/>
    <property type="match status" value="1"/>
</dbReference>
<comment type="caution">
    <text evidence="7">The sequence shown here is derived from an EMBL/GenBank/DDBJ whole genome shotgun (WGS) entry which is preliminary data.</text>
</comment>
<dbReference type="InterPro" id="IPR000620">
    <property type="entry name" value="EamA_dom"/>
</dbReference>
<feature type="transmembrane region" description="Helical" evidence="5">
    <location>
        <begin position="199"/>
        <end position="219"/>
    </location>
</feature>
<dbReference type="Proteomes" id="UP000054858">
    <property type="component" value="Unassembled WGS sequence"/>
</dbReference>
<organism evidence="7 8">
    <name type="scientific">Legionella oakridgensis</name>
    <dbReference type="NCBI Taxonomy" id="29423"/>
    <lineage>
        <taxon>Bacteria</taxon>
        <taxon>Pseudomonadati</taxon>
        <taxon>Pseudomonadota</taxon>
        <taxon>Gammaproteobacteria</taxon>
        <taxon>Legionellales</taxon>
        <taxon>Legionellaceae</taxon>
        <taxon>Legionella</taxon>
    </lineage>
</organism>
<feature type="transmembrane region" description="Helical" evidence="5">
    <location>
        <begin position="225"/>
        <end position="245"/>
    </location>
</feature>
<dbReference type="PANTHER" id="PTHR22911">
    <property type="entry name" value="ACYL-MALONYL CONDENSING ENZYME-RELATED"/>
    <property type="match status" value="1"/>
</dbReference>
<feature type="transmembrane region" description="Helical" evidence="5">
    <location>
        <begin position="92"/>
        <end position="113"/>
    </location>
</feature>
<feature type="transmembrane region" description="Helical" evidence="5">
    <location>
        <begin position="171"/>
        <end position="190"/>
    </location>
</feature>
<dbReference type="EMBL" id="LNYP01000031">
    <property type="protein sequence ID" value="KTD36886.1"/>
    <property type="molecule type" value="Genomic_DNA"/>
</dbReference>
<comment type="subcellular location">
    <subcellularLocation>
        <location evidence="1">Membrane</location>
        <topology evidence="1">Multi-pass membrane protein</topology>
    </subcellularLocation>
</comment>
<evidence type="ECO:0000256" key="1">
    <source>
        <dbReference type="ARBA" id="ARBA00004141"/>
    </source>
</evidence>
<accession>A0A0W0WXE0</accession>
<evidence type="ECO:0000313" key="8">
    <source>
        <dbReference type="Proteomes" id="UP000054858"/>
    </source>
</evidence>
<evidence type="ECO:0000256" key="4">
    <source>
        <dbReference type="ARBA" id="ARBA00023136"/>
    </source>
</evidence>
<keyword evidence="2 5" id="KW-0812">Transmembrane</keyword>
<dbReference type="SUPFAM" id="SSF103481">
    <property type="entry name" value="Multidrug resistance efflux transporter EmrE"/>
    <property type="match status" value="2"/>
</dbReference>
<feature type="transmembrane region" description="Helical" evidence="5">
    <location>
        <begin position="257"/>
        <end position="276"/>
    </location>
</feature>
<evidence type="ECO:0000256" key="5">
    <source>
        <dbReference type="SAM" id="Phobius"/>
    </source>
</evidence>
<name>A0A0W0WXE0_9GAMM</name>
<gene>
    <name evidence="7" type="ORF">Loak_2022</name>
</gene>
<keyword evidence="3 5" id="KW-1133">Transmembrane helix</keyword>
<dbReference type="AlphaFoldDB" id="A0A0W0WXE0"/>
<feature type="transmembrane region" description="Helical" evidence="5">
    <location>
        <begin position="53"/>
        <end position="80"/>
    </location>
</feature>
<dbReference type="Pfam" id="PF00892">
    <property type="entry name" value="EamA"/>
    <property type="match status" value="2"/>
</dbReference>
<dbReference type="PATRIC" id="fig|29423.5.peg.2121"/>
<dbReference type="GO" id="GO:0016020">
    <property type="term" value="C:membrane"/>
    <property type="evidence" value="ECO:0007669"/>
    <property type="project" value="UniProtKB-SubCell"/>
</dbReference>
<feature type="transmembrane region" description="Helical" evidence="5">
    <location>
        <begin position="119"/>
        <end position="136"/>
    </location>
</feature>
<sequence length="305" mass="33987">MPMKSSMDDKVHEVSGTVKHEKTERVGLGILFSLLSFLCLSCMGALAKAVSSYASTAVVVFIQNLVSVILIVPFVVYVGIHQLKTQRIGMHFFRALTGSAAWYCLFLAIPIISLTNATLLLYSAPLWMPLLGFLFFEEKVSPKVWLGVLVGFVGIILVLQPGKDFFHPGDFIALAGAILMSFALFSVRWLRTTEPVIRILFYYFSLSTLIFLPMALLYWRMPTTLLPWCYLIAIGVMMALSQLFITMAYKHASAVRLSPYIYSVIIFSALLDWFIWGHAPNVWENGGIVLVLAGGIIASLESKKK</sequence>
<feature type="transmembrane region" description="Helical" evidence="5">
    <location>
        <begin position="26"/>
        <end position="47"/>
    </location>
</feature>
<dbReference type="InterPro" id="IPR037185">
    <property type="entry name" value="EmrE-like"/>
</dbReference>
<evidence type="ECO:0000259" key="6">
    <source>
        <dbReference type="Pfam" id="PF00892"/>
    </source>
</evidence>
<keyword evidence="4 5" id="KW-0472">Membrane</keyword>
<feature type="domain" description="EamA" evidence="6">
    <location>
        <begin position="168"/>
        <end position="298"/>
    </location>
</feature>
<feature type="transmembrane region" description="Helical" evidence="5">
    <location>
        <begin position="282"/>
        <end position="300"/>
    </location>
</feature>
<proteinExistence type="predicted"/>
<feature type="transmembrane region" description="Helical" evidence="5">
    <location>
        <begin position="143"/>
        <end position="159"/>
    </location>
</feature>
<dbReference type="RefSeq" id="WP_081724939.1">
    <property type="nucleotide sequence ID" value="NZ_LCUA01000027.1"/>
</dbReference>
<evidence type="ECO:0000313" key="7">
    <source>
        <dbReference type="EMBL" id="KTD36886.1"/>
    </source>
</evidence>
<feature type="domain" description="EamA" evidence="6">
    <location>
        <begin position="28"/>
        <end position="159"/>
    </location>
</feature>
<evidence type="ECO:0000256" key="2">
    <source>
        <dbReference type="ARBA" id="ARBA00022692"/>
    </source>
</evidence>
<evidence type="ECO:0000256" key="3">
    <source>
        <dbReference type="ARBA" id="ARBA00022989"/>
    </source>
</evidence>
<protein>
    <submittedName>
        <fullName evidence="7">EamA-like transporter family protein</fullName>
    </submittedName>
</protein>